<comment type="caution">
    <text evidence="4">The sequence shown here is derived from an EMBL/GenBank/DDBJ whole genome shotgun (WGS) entry which is preliminary data.</text>
</comment>
<feature type="region of interest" description="Disordered" evidence="1">
    <location>
        <begin position="352"/>
        <end position="376"/>
    </location>
</feature>
<keyword evidence="2" id="KW-1133">Transmembrane helix</keyword>
<gene>
    <name evidence="4" type="ORF">WKW77_27345</name>
</gene>
<reference evidence="4 5" key="1">
    <citation type="submission" date="2024-03" db="EMBL/GenBank/DDBJ databases">
        <title>Novel species of the genus Variovorax.</title>
        <authorList>
            <person name="Liu Q."/>
            <person name="Xin Y.-H."/>
        </authorList>
    </citation>
    <scope>NUCLEOTIDE SEQUENCE [LARGE SCALE GENOMIC DNA]</scope>
    <source>
        <strain evidence="4 5">KACC 18899</strain>
    </source>
</reference>
<feature type="region of interest" description="Disordered" evidence="1">
    <location>
        <begin position="657"/>
        <end position="691"/>
    </location>
</feature>
<keyword evidence="5" id="KW-1185">Reference proteome</keyword>
<evidence type="ECO:0000256" key="2">
    <source>
        <dbReference type="SAM" id="Phobius"/>
    </source>
</evidence>
<dbReference type="EMBL" id="JBBKZU010000015">
    <property type="protein sequence ID" value="MEJ8814817.1"/>
    <property type="molecule type" value="Genomic_DNA"/>
</dbReference>
<evidence type="ECO:0000259" key="3">
    <source>
        <dbReference type="Pfam" id="PF05170"/>
    </source>
</evidence>
<evidence type="ECO:0000256" key="1">
    <source>
        <dbReference type="SAM" id="MobiDB-lite"/>
    </source>
</evidence>
<dbReference type="RefSeq" id="WP_340360045.1">
    <property type="nucleotide sequence ID" value="NZ_JBBKZU010000015.1"/>
</dbReference>
<organism evidence="4 5">
    <name type="scientific">Variovorax ureilyticus</name>
    <dbReference type="NCBI Taxonomy" id="1836198"/>
    <lineage>
        <taxon>Bacteria</taxon>
        <taxon>Pseudomonadati</taxon>
        <taxon>Pseudomonadota</taxon>
        <taxon>Betaproteobacteria</taxon>
        <taxon>Burkholderiales</taxon>
        <taxon>Comamonadaceae</taxon>
        <taxon>Variovorax</taxon>
    </lineage>
</organism>
<dbReference type="InterPro" id="IPR052894">
    <property type="entry name" value="AsmA-related"/>
</dbReference>
<dbReference type="Proteomes" id="UP001365846">
    <property type="component" value="Unassembled WGS sequence"/>
</dbReference>
<sequence length="691" mass="75468">MDRPISLPTATLLRRHPIGSAFAGLLILLVLVVLLFDWNWVRPPIERYISQKTRREFRMDDLHVRLGLAPTIRMRGVRFGNADWSREDQPMAKVEQLEFSVSLRDLPEKILVPRVALTRPELLFERLPDDRRNWILSDPSDTSPSKLRISTLSVDHGRLRYIDHGEPFDLDVEAATFDPARQEKVKSADAAPANDRYSTRYKFTGNYHGARFDGTALTGEVLSFQESGVPFPIQGELHAGTTRLWVEGTIADAARISGIDTQLRIEGKTLANLYPFLLLPLPASPPYRLEGHLVLEGNRYTMDDLRGRIGSTDVFGKGAYIDQKPRPLLQADLHSNYLDLADLGPLIGIETRETGGKPKLTQAQTRDRPTASAKQKTIDPDHLLPAGSFEVSRLQKIDAEVELHATRLKVPKGLPLESLKASLHLNDAVMKLAPVDFGFAGGTLAGQATLDARQPIIKADVAIDLQGIRLGQFVPKDSVIAKGAGRVGATLRLSGEGNSIADAAARSNGRIATTVVNGRVSNLLDAASGLNMGKVITLLVGGDKDIGINCGGAVFDVKNGRGQSSLFVIDTEQTQVLGDGWFDFADERFDFTVAPKPKHVGLLSLRTPVRLYGTFSHPDYQLRKGPLVVRGAAVAALSLVGPLAPLIPLIETGPGQETHCGQVQQRTRGEARQATTPRKRSASKPPPNASR</sequence>
<proteinExistence type="predicted"/>
<dbReference type="PANTHER" id="PTHR30441">
    <property type="entry name" value="DUF748 DOMAIN-CONTAINING PROTEIN"/>
    <property type="match status" value="1"/>
</dbReference>
<dbReference type="PANTHER" id="PTHR30441:SF9">
    <property type="entry name" value="ASMA FAMILY PROTEIN YHJG"/>
    <property type="match status" value="1"/>
</dbReference>
<accession>A0ABU8VNS3</accession>
<keyword evidence="2" id="KW-0472">Membrane</keyword>
<evidence type="ECO:0000313" key="4">
    <source>
        <dbReference type="EMBL" id="MEJ8814817.1"/>
    </source>
</evidence>
<dbReference type="Pfam" id="PF05170">
    <property type="entry name" value="AsmA"/>
    <property type="match status" value="1"/>
</dbReference>
<protein>
    <submittedName>
        <fullName evidence="4">AsmA family protein</fullName>
    </submittedName>
</protein>
<name>A0ABU8VNS3_9BURK</name>
<dbReference type="InterPro" id="IPR007844">
    <property type="entry name" value="AsmA"/>
</dbReference>
<evidence type="ECO:0000313" key="5">
    <source>
        <dbReference type="Proteomes" id="UP001365846"/>
    </source>
</evidence>
<feature type="transmembrane region" description="Helical" evidence="2">
    <location>
        <begin position="21"/>
        <end position="41"/>
    </location>
</feature>
<feature type="domain" description="AsmA" evidence="3">
    <location>
        <begin position="22"/>
        <end position="553"/>
    </location>
</feature>
<keyword evidence="2" id="KW-0812">Transmembrane</keyword>